<proteinExistence type="predicted"/>
<evidence type="ECO:0000256" key="4">
    <source>
        <dbReference type="ARBA" id="ARBA00023329"/>
    </source>
</evidence>
<organism evidence="6 7">
    <name type="scientific">Phaseolus vulgaris</name>
    <name type="common">Kidney bean</name>
    <name type="synonym">French bean</name>
    <dbReference type="NCBI Taxonomy" id="3885"/>
    <lineage>
        <taxon>Eukaryota</taxon>
        <taxon>Viridiplantae</taxon>
        <taxon>Streptophyta</taxon>
        <taxon>Embryophyta</taxon>
        <taxon>Tracheophyta</taxon>
        <taxon>Spermatophyta</taxon>
        <taxon>Magnoliopsida</taxon>
        <taxon>eudicotyledons</taxon>
        <taxon>Gunneridae</taxon>
        <taxon>Pentapetalae</taxon>
        <taxon>rosids</taxon>
        <taxon>fabids</taxon>
        <taxon>Fabales</taxon>
        <taxon>Fabaceae</taxon>
        <taxon>Papilionoideae</taxon>
        <taxon>50 kb inversion clade</taxon>
        <taxon>NPAAA clade</taxon>
        <taxon>indigoferoid/millettioid clade</taxon>
        <taxon>Phaseoleae</taxon>
        <taxon>Phaseolus</taxon>
    </lineage>
</organism>
<dbReference type="Gramene" id="ESW18389">
    <property type="protein sequence ID" value="ESW18389"/>
    <property type="gene ID" value="PHAVU_006G036700g"/>
</dbReference>
<dbReference type="eggNOG" id="KOG2056">
    <property type="taxonomic scope" value="Eukaryota"/>
</dbReference>
<dbReference type="SUPFAM" id="SSF48464">
    <property type="entry name" value="ENTH/VHS domain"/>
    <property type="match status" value="1"/>
</dbReference>
<dbReference type="AlphaFoldDB" id="V7BK70"/>
<name>V7BK70_PHAVU</name>
<evidence type="ECO:0000313" key="7">
    <source>
        <dbReference type="Proteomes" id="UP000000226"/>
    </source>
</evidence>
<evidence type="ECO:0000256" key="3">
    <source>
        <dbReference type="ARBA" id="ARBA00023034"/>
    </source>
</evidence>
<dbReference type="GO" id="GO:0005543">
    <property type="term" value="F:phospholipid binding"/>
    <property type="evidence" value="ECO:0007669"/>
    <property type="project" value="TreeGrafter"/>
</dbReference>
<evidence type="ECO:0000313" key="6">
    <source>
        <dbReference type="EMBL" id="ESW18389.1"/>
    </source>
</evidence>
<dbReference type="SMART" id="SM00273">
    <property type="entry name" value="ENTH"/>
    <property type="match status" value="1"/>
</dbReference>
<feature type="domain" description="ENTH" evidence="5">
    <location>
        <begin position="1"/>
        <end position="90"/>
    </location>
</feature>
<evidence type="ECO:0000256" key="1">
    <source>
        <dbReference type="ARBA" id="ARBA00004132"/>
    </source>
</evidence>
<dbReference type="GO" id="GO:0005794">
    <property type="term" value="C:Golgi apparatus"/>
    <property type="evidence" value="ECO:0007669"/>
    <property type="project" value="UniProtKB-SubCell"/>
</dbReference>
<dbReference type="GO" id="GO:0030276">
    <property type="term" value="F:clathrin binding"/>
    <property type="evidence" value="ECO:0007669"/>
    <property type="project" value="TreeGrafter"/>
</dbReference>
<reference evidence="7" key="1">
    <citation type="journal article" date="2014" name="Nat. Genet.">
        <title>A reference genome for common bean and genome-wide analysis of dual domestications.</title>
        <authorList>
            <person name="Schmutz J."/>
            <person name="McClean P.E."/>
            <person name="Mamidi S."/>
            <person name="Wu G.A."/>
            <person name="Cannon S.B."/>
            <person name="Grimwood J."/>
            <person name="Jenkins J."/>
            <person name="Shu S."/>
            <person name="Song Q."/>
            <person name="Chavarro C."/>
            <person name="Torres-Torres M."/>
            <person name="Geffroy V."/>
            <person name="Moghaddam S.M."/>
            <person name="Gao D."/>
            <person name="Abernathy B."/>
            <person name="Barry K."/>
            <person name="Blair M."/>
            <person name="Brick M.A."/>
            <person name="Chovatia M."/>
            <person name="Gepts P."/>
            <person name="Goodstein D.M."/>
            <person name="Gonzales M."/>
            <person name="Hellsten U."/>
            <person name="Hyten D.L."/>
            <person name="Jia G."/>
            <person name="Kelly J.D."/>
            <person name="Kudrna D."/>
            <person name="Lee R."/>
            <person name="Richard M.M."/>
            <person name="Miklas P.N."/>
            <person name="Osorno J.M."/>
            <person name="Rodrigues J."/>
            <person name="Thareau V."/>
            <person name="Urrea C.A."/>
            <person name="Wang M."/>
            <person name="Yu Y."/>
            <person name="Zhang M."/>
            <person name="Wing R.A."/>
            <person name="Cregan P.B."/>
            <person name="Rokhsar D.S."/>
            <person name="Jackson S.A."/>
        </authorList>
    </citation>
    <scope>NUCLEOTIDE SEQUENCE [LARGE SCALE GENOMIC DNA]</scope>
    <source>
        <strain evidence="7">cv. G19833</strain>
    </source>
</reference>
<dbReference type="GO" id="GO:0005886">
    <property type="term" value="C:plasma membrane"/>
    <property type="evidence" value="ECO:0007669"/>
    <property type="project" value="TreeGrafter"/>
</dbReference>
<dbReference type="PANTHER" id="PTHR12276:SF45">
    <property type="entry name" value="CLATHRIN INTERACTOR 1"/>
    <property type="match status" value="1"/>
</dbReference>
<dbReference type="Proteomes" id="UP000000226">
    <property type="component" value="Chromosome 6"/>
</dbReference>
<dbReference type="Gene3D" id="1.25.40.90">
    <property type="match status" value="1"/>
</dbReference>
<evidence type="ECO:0000256" key="2">
    <source>
        <dbReference type="ARBA" id="ARBA00004555"/>
    </source>
</evidence>
<dbReference type="InterPro" id="IPR008942">
    <property type="entry name" value="ENTH_VHS"/>
</dbReference>
<dbReference type="PROSITE" id="PS50942">
    <property type="entry name" value="ENTH"/>
    <property type="match status" value="1"/>
</dbReference>
<gene>
    <name evidence="6" type="ORF">PHAVU_006G036700g</name>
</gene>
<dbReference type="CDD" id="cd03571">
    <property type="entry name" value="ENTH"/>
    <property type="match status" value="1"/>
</dbReference>
<keyword evidence="4" id="KW-0968">Cytoplasmic vesicle</keyword>
<sequence length="140" mass="16027">MAMNVLWTRLGETGKDWRYVYKALAVIEYLVAHGCERAVDDIIEHTFHFSALSSFEYVEPSGKDVGLNARKKDENIVSLLNDRDNIRYMMSKIKLLQIVTITLEFQSSGKYGGFGSRDGDRFGDNNRDKVGSYDEDYILL</sequence>
<dbReference type="STRING" id="3885.V7BK70"/>
<evidence type="ECO:0000259" key="5">
    <source>
        <dbReference type="PROSITE" id="PS50942"/>
    </source>
</evidence>
<protein>
    <recommendedName>
        <fullName evidence="5">ENTH domain-containing protein</fullName>
    </recommendedName>
</protein>
<dbReference type="GO" id="GO:0005768">
    <property type="term" value="C:endosome"/>
    <property type="evidence" value="ECO:0007669"/>
    <property type="project" value="TreeGrafter"/>
</dbReference>
<dbReference type="InterPro" id="IPR013809">
    <property type="entry name" value="ENTH"/>
</dbReference>
<keyword evidence="7" id="KW-1185">Reference proteome</keyword>
<feature type="non-terminal residue" evidence="6">
    <location>
        <position position="140"/>
    </location>
</feature>
<comment type="subcellular location">
    <subcellularLocation>
        <location evidence="1">Cytoplasmic vesicle</location>
        <location evidence="1">Clathrin-coated vesicle</location>
    </subcellularLocation>
    <subcellularLocation>
        <location evidence="2">Golgi apparatus</location>
    </subcellularLocation>
</comment>
<accession>V7BK70</accession>
<dbReference type="EMBL" id="CM002293">
    <property type="protein sequence ID" value="ESW18389.1"/>
    <property type="molecule type" value="Genomic_DNA"/>
</dbReference>
<dbReference type="PANTHER" id="PTHR12276">
    <property type="entry name" value="EPSIN/ENT-RELATED"/>
    <property type="match status" value="1"/>
</dbReference>
<dbReference type="Pfam" id="PF01417">
    <property type="entry name" value="ENTH"/>
    <property type="match status" value="1"/>
</dbReference>
<dbReference type="SMR" id="V7BK70"/>
<dbReference type="GO" id="GO:0030125">
    <property type="term" value="C:clathrin vesicle coat"/>
    <property type="evidence" value="ECO:0007669"/>
    <property type="project" value="TreeGrafter"/>
</dbReference>
<dbReference type="OrthoDB" id="4033880at2759"/>
<keyword evidence="3" id="KW-0333">Golgi apparatus</keyword>
<dbReference type="GO" id="GO:0006897">
    <property type="term" value="P:endocytosis"/>
    <property type="evidence" value="ECO:0007669"/>
    <property type="project" value="TreeGrafter"/>
</dbReference>